<dbReference type="SMART" id="SM00710">
    <property type="entry name" value="PbH1"/>
    <property type="match status" value="7"/>
</dbReference>
<dbReference type="InterPro" id="IPR006626">
    <property type="entry name" value="PbH1"/>
</dbReference>
<evidence type="ECO:0000256" key="3">
    <source>
        <dbReference type="SAM" id="SignalP"/>
    </source>
</evidence>
<keyword evidence="3" id="KW-0732">Signal</keyword>
<dbReference type="InterPro" id="IPR001119">
    <property type="entry name" value="SLH_dom"/>
</dbReference>
<feature type="signal peptide" evidence="3">
    <location>
        <begin position="1"/>
        <end position="24"/>
    </location>
</feature>
<evidence type="ECO:0000256" key="1">
    <source>
        <dbReference type="ARBA" id="ARBA00022737"/>
    </source>
</evidence>
<feature type="compositionally biased region" description="Polar residues" evidence="2">
    <location>
        <begin position="41"/>
        <end position="57"/>
    </location>
</feature>
<feature type="domain" description="SLH" evidence="4">
    <location>
        <begin position="979"/>
        <end position="1034"/>
    </location>
</feature>
<feature type="chain" id="PRO_5039336123" evidence="3">
    <location>
        <begin position="25"/>
        <end position="1089"/>
    </location>
</feature>
<feature type="domain" description="SLH" evidence="4">
    <location>
        <begin position="1035"/>
        <end position="1089"/>
    </location>
</feature>
<proteinExistence type="predicted"/>
<reference evidence="5" key="1">
    <citation type="submission" date="2020-10" db="EMBL/GenBank/DDBJ databases">
        <authorList>
            <person name="Gilroy R."/>
        </authorList>
    </citation>
    <scope>NUCLEOTIDE SEQUENCE</scope>
    <source>
        <strain evidence="5">2830</strain>
    </source>
</reference>
<dbReference type="Pfam" id="PF18998">
    <property type="entry name" value="Flg_new_2"/>
    <property type="match status" value="2"/>
</dbReference>
<evidence type="ECO:0000313" key="6">
    <source>
        <dbReference type="Proteomes" id="UP000824124"/>
    </source>
</evidence>
<sequence length="1089" mass="114436">MKKRLLSALLAITMMLTMPLAALAVNTGDILTDSEIAVPVNENTPDSGDQGGETTEPSNEDTDVSTDGETSGISTLDALKTALTSAASDSENKTVTLTGDITIGSDKLAGLSKNGAVITIPAGVTLDGANYTITASGWNDEQKNSYHILSVENATTGTTTIKNLTIVGNENTKSGIHAYNCTGTVALDNVTIKNCGNAAVQVNGSTVTATDLITEGNAWGAVNVDKGTAVTNSASFNLTSGDLREPNKIWTELKNEDDTTNVTITVPQAWASAMPSYDGKTYYVTNDSVPVKIGDTPYATLRDAALAAANATVEDKTITLCTDVIATNQNIENIGINEAVITLPDGWTLDGQNHTITAAEDWNKDKKNHILGVTAATTGAAIKDVIIVGNENTKHGINAWTNTTDSGSAGKLTLTNVTINNCGTAGLVIQNTEVDATNLTTSGNTWGAVNVDSKGNPKLNLINANLDENVQVWTELSEVPEGTIAIDGTKFEQVKGEGSADDSTGLKGFTYYTTDPSKLGEASITKEGITTVYTTFENALSAAQTNSPAEIELLKDVEVKNLISITSAGLTIDGNGKTIKYATNATEADGTMITVQPNANNVTIKNLTIDTDAKTKHGIQFYCVEGSKLENVTVNGGTFTSVMVNGAKATLTDCTLNPAETAYANIEYGMGTNVTTQPEIVLSNVTGSPEKPLVYADKTTADKFKTGEESYADIAKKINEKLTGADVTIIVIDNGQVDEENSVAGTKLYTITLDAGNGTVNPSTLTTNNEGKLSTLPTPTHSNSRYTFSYWELSDGTRVDENTVFTANTTIEAQWSYSGGSSGGGGGGTSYYSITVDKSANGTVTVSPKNASKDTTVTITVDPDEGYELDSLTVTDKNGDTVKLTNKGDGKYTFNMPAGKVTVKATFEETSTEPESTVFTDMSTSAYYYDAVMWAVENGVTNGTSATTFSPDLACTRAQMVTFLWRAAGSPEPASTTNPFTDVSSSAYYYDAVMWAVENDVTNGTSKTTFSPDITVTRGQTVTFLYRNAGSPTVSGSSFSDVAADAFYADAVAWAVENDVTNGTSATAFSPNAACTRGQIVTFLYRGAL</sequence>
<reference evidence="5" key="2">
    <citation type="journal article" date="2021" name="PeerJ">
        <title>Extensive microbial diversity within the chicken gut microbiome revealed by metagenomics and culture.</title>
        <authorList>
            <person name="Gilroy R."/>
            <person name="Ravi A."/>
            <person name="Getino M."/>
            <person name="Pursley I."/>
            <person name="Horton D.L."/>
            <person name="Alikhan N.F."/>
            <person name="Baker D."/>
            <person name="Gharbi K."/>
            <person name="Hall N."/>
            <person name="Watson M."/>
            <person name="Adriaenssens E.M."/>
            <person name="Foster-Nyarko E."/>
            <person name="Jarju S."/>
            <person name="Secka A."/>
            <person name="Antonio M."/>
            <person name="Oren A."/>
            <person name="Chaudhuri R.R."/>
            <person name="La Ragione R."/>
            <person name="Hildebrand F."/>
            <person name="Pallen M.J."/>
        </authorList>
    </citation>
    <scope>NUCLEOTIDE SEQUENCE</scope>
    <source>
        <strain evidence="5">2830</strain>
    </source>
</reference>
<evidence type="ECO:0000256" key="2">
    <source>
        <dbReference type="SAM" id="MobiDB-lite"/>
    </source>
</evidence>
<name>A0A9D1HJ20_9FIRM</name>
<gene>
    <name evidence="5" type="ORF">IAB00_02000</name>
</gene>
<organism evidence="5 6">
    <name type="scientific">Candidatus Avidehalobacter gallistercoris</name>
    <dbReference type="NCBI Taxonomy" id="2840694"/>
    <lineage>
        <taxon>Bacteria</taxon>
        <taxon>Bacillati</taxon>
        <taxon>Bacillota</taxon>
        <taxon>Clostridia</taxon>
        <taxon>Eubacteriales</taxon>
        <taxon>Peptococcaceae</taxon>
        <taxon>Peptococcaceae incertae sedis</taxon>
        <taxon>Candidatus Avidehalobacter</taxon>
    </lineage>
</organism>
<protein>
    <submittedName>
        <fullName evidence="5">S-layer homology domain-containing protein</fullName>
    </submittedName>
</protein>
<evidence type="ECO:0000313" key="5">
    <source>
        <dbReference type="EMBL" id="HIU10017.1"/>
    </source>
</evidence>
<dbReference type="InterPro" id="IPR011050">
    <property type="entry name" value="Pectin_lyase_fold/virulence"/>
</dbReference>
<dbReference type="Proteomes" id="UP000824124">
    <property type="component" value="Unassembled WGS sequence"/>
</dbReference>
<dbReference type="AlphaFoldDB" id="A0A9D1HJ20"/>
<comment type="caution">
    <text evidence="5">The sequence shown here is derived from an EMBL/GenBank/DDBJ whole genome shotgun (WGS) entry which is preliminary data.</text>
</comment>
<dbReference type="EMBL" id="DVMH01000013">
    <property type="protein sequence ID" value="HIU10017.1"/>
    <property type="molecule type" value="Genomic_DNA"/>
</dbReference>
<dbReference type="PROSITE" id="PS51272">
    <property type="entry name" value="SLH"/>
    <property type="match status" value="3"/>
</dbReference>
<accession>A0A9D1HJ20</accession>
<dbReference type="InterPro" id="IPR044060">
    <property type="entry name" value="Bacterial_rp_domain"/>
</dbReference>
<dbReference type="SUPFAM" id="SSF51126">
    <property type="entry name" value="Pectin lyase-like"/>
    <property type="match status" value="2"/>
</dbReference>
<evidence type="ECO:0000259" key="4">
    <source>
        <dbReference type="PROSITE" id="PS51272"/>
    </source>
</evidence>
<feature type="region of interest" description="Disordered" evidence="2">
    <location>
        <begin position="39"/>
        <end position="72"/>
    </location>
</feature>
<feature type="domain" description="SLH" evidence="4">
    <location>
        <begin position="915"/>
        <end position="978"/>
    </location>
</feature>
<keyword evidence="1" id="KW-0677">Repeat</keyword>
<dbReference type="Pfam" id="PF00395">
    <property type="entry name" value="SLH"/>
    <property type="match status" value="3"/>
</dbReference>